<evidence type="ECO:0000313" key="3">
    <source>
        <dbReference type="Proteomes" id="UP000441585"/>
    </source>
</evidence>
<dbReference type="PROSITE" id="PS51257">
    <property type="entry name" value="PROKAR_LIPOPROTEIN"/>
    <property type="match status" value="1"/>
</dbReference>
<dbReference type="RefSeq" id="WP_154317805.1">
    <property type="nucleotide sequence ID" value="NZ_CAJGAA010000001.1"/>
</dbReference>
<accession>A0A6I2M998</accession>
<evidence type="ECO:0000256" key="1">
    <source>
        <dbReference type="SAM" id="SignalP"/>
    </source>
</evidence>
<comment type="caution">
    <text evidence="2">The sequence shown here is derived from an EMBL/GenBank/DDBJ whole genome shotgun (WGS) entry which is preliminary data.</text>
</comment>
<dbReference type="Proteomes" id="UP000441585">
    <property type="component" value="Unassembled WGS sequence"/>
</dbReference>
<evidence type="ECO:0000313" key="2">
    <source>
        <dbReference type="EMBL" id="MRX52403.1"/>
    </source>
</evidence>
<proteinExistence type="predicted"/>
<feature type="chain" id="PRO_5039239469" description="Lipocalin-like domain-containing protein" evidence="1">
    <location>
        <begin position="21"/>
        <end position="150"/>
    </location>
</feature>
<reference evidence="2 3" key="1">
    <citation type="submission" date="2019-11" db="EMBL/GenBank/DDBJ databases">
        <title>Bacillus idriensis genome.</title>
        <authorList>
            <person name="Konopka E.N."/>
            <person name="Newman J.D."/>
        </authorList>
    </citation>
    <scope>NUCLEOTIDE SEQUENCE [LARGE SCALE GENOMIC DNA]</scope>
    <source>
        <strain evidence="2 3">DSM 19097</strain>
    </source>
</reference>
<keyword evidence="3" id="KW-1185">Reference proteome</keyword>
<sequence>MKKLKLSLLFVAVAAFILSGCNRPQLQNEDYSMQGIYNGTWVDRVKVKEEGNFAIVNFPEDGQVAELTLGLKSKDNKILKEHKTKTTIRGNGDGPFTIEDSAIEKPVEGTISLRGDEIVISINGLNEEQEKKLGLHNGTRLYSKVDYHLK</sequence>
<protein>
    <recommendedName>
        <fullName evidence="4">Lipocalin-like domain-containing protein</fullName>
    </recommendedName>
</protein>
<name>A0A6I2M998_9BACI</name>
<gene>
    <name evidence="2" type="ORF">GJU41_00340</name>
</gene>
<dbReference type="EMBL" id="WKKF01000001">
    <property type="protein sequence ID" value="MRX52403.1"/>
    <property type="molecule type" value="Genomic_DNA"/>
</dbReference>
<feature type="signal peptide" evidence="1">
    <location>
        <begin position="1"/>
        <end position="20"/>
    </location>
</feature>
<evidence type="ECO:0008006" key="4">
    <source>
        <dbReference type="Google" id="ProtNLM"/>
    </source>
</evidence>
<dbReference type="AlphaFoldDB" id="A0A6I2M998"/>
<organism evidence="2 3">
    <name type="scientific">Metabacillus idriensis</name>
    <dbReference type="NCBI Taxonomy" id="324768"/>
    <lineage>
        <taxon>Bacteria</taxon>
        <taxon>Bacillati</taxon>
        <taxon>Bacillota</taxon>
        <taxon>Bacilli</taxon>
        <taxon>Bacillales</taxon>
        <taxon>Bacillaceae</taxon>
        <taxon>Metabacillus</taxon>
    </lineage>
</organism>
<keyword evidence="1" id="KW-0732">Signal</keyword>